<dbReference type="Proteomes" id="UP000613160">
    <property type="component" value="Unassembled WGS sequence"/>
</dbReference>
<protein>
    <recommendedName>
        <fullName evidence="3">DUF1289 domain-containing protein</fullName>
    </recommendedName>
</protein>
<reference evidence="1" key="2">
    <citation type="submission" date="2020-09" db="EMBL/GenBank/DDBJ databases">
        <authorList>
            <person name="Sun Q."/>
            <person name="Zhou Y."/>
        </authorList>
    </citation>
    <scope>NUCLEOTIDE SEQUENCE</scope>
    <source>
        <strain evidence="1">CGMCC 1.15493</strain>
    </source>
</reference>
<accession>A0A916Y7B0</accession>
<reference evidence="1" key="1">
    <citation type="journal article" date="2014" name="Int. J. Syst. Evol. Microbiol.">
        <title>Complete genome sequence of Corynebacterium casei LMG S-19264T (=DSM 44701T), isolated from a smear-ripened cheese.</title>
        <authorList>
            <consortium name="US DOE Joint Genome Institute (JGI-PGF)"/>
            <person name="Walter F."/>
            <person name="Albersmeier A."/>
            <person name="Kalinowski J."/>
            <person name="Ruckert C."/>
        </authorList>
    </citation>
    <scope>NUCLEOTIDE SEQUENCE</scope>
    <source>
        <strain evidence="1">CGMCC 1.15493</strain>
    </source>
</reference>
<keyword evidence="2" id="KW-1185">Reference proteome</keyword>
<gene>
    <name evidence="1" type="ORF">GCM10011335_39930</name>
</gene>
<evidence type="ECO:0000313" key="1">
    <source>
        <dbReference type="EMBL" id="GGD32938.1"/>
    </source>
</evidence>
<proteinExistence type="predicted"/>
<dbReference type="EMBL" id="BMJJ01000010">
    <property type="protein sequence ID" value="GGD32938.1"/>
    <property type="molecule type" value="Genomic_DNA"/>
</dbReference>
<dbReference type="RefSeq" id="WP_188854066.1">
    <property type="nucleotide sequence ID" value="NZ_BMJJ01000010.1"/>
</dbReference>
<comment type="caution">
    <text evidence="1">The sequence shown here is derived from an EMBL/GenBank/DDBJ whole genome shotgun (WGS) entry which is preliminary data.</text>
</comment>
<name>A0A916Y7B0_9HYPH</name>
<dbReference type="InterPro" id="IPR010710">
    <property type="entry name" value="DUF1289"/>
</dbReference>
<dbReference type="AlphaFoldDB" id="A0A916Y7B0"/>
<organism evidence="1 2">
    <name type="scientific">Aureimonas glaciei</name>
    <dbReference type="NCBI Taxonomy" id="1776957"/>
    <lineage>
        <taxon>Bacteria</taxon>
        <taxon>Pseudomonadati</taxon>
        <taxon>Pseudomonadota</taxon>
        <taxon>Alphaproteobacteria</taxon>
        <taxon>Hyphomicrobiales</taxon>
        <taxon>Aurantimonadaceae</taxon>
        <taxon>Aureimonas</taxon>
    </lineage>
</organism>
<evidence type="ECO:0000313" key="2">
    <source>
        <dbReference type="Proteomes" id="UP000613160"/>
    </source>
</evidence>
<dbReference type="Pfam" id="PF06945">
    <property type="entry name" value="DUF1289"/>
    <property type="match status" value="1"/>
</dbReference>
<sequence length="94" mass="10450">MSDTELDLWADAPSPCVDVCKYKRQGRCVGCAMTKEEKQSFPRNGSGAAKKEFIETLMGRLADSTRNPAFWVMAYQRKCAIEGVPCPIAEDDEV</sequence>
<evidence type="ECO:0008006" key="3">
    <source>
        <dbReference type="Google" id="ProtNLM"/>
    </source>
</evidence>